<feature type="region of interest" description="Disordered" evidence="1">
    <location>
        <begin position="1"/>
        <end position="27"/>
    </location>
</feature>
<keyword evidence="2" id="KW-0812">Transmembrane</keyword>
<organism evidence="3 4">
    <name type="scientific">Anopheles culicifacies</name>
    <dbReference type="NCBI Taxonomy" id="139723"/>
    <lineage>
        <taxon>Eukaryota</taxon>
        <taxon>Metazoa</taxon>
        <taxon>Ecdysozoa</taxon>
        <taxon>Arthropoda</taxon>
        <taxon>Hexapoda</taxon>
        <taxon>Insecta</taxon>
        <taxon>Pterygota</taxon>
        <taxon>Neoptera</taxon>
        <taxon>Endopterygota</taxon>
        <taxon>Diptera</taxon>
        <taxon>Nematocera</taxon>
        <taxon>Culicoidea</taxon>
        <taxon>Culicidae</taxon>
        <taxon>Anophelinae</taxon>
        <taxon>Anopheles</taxon>
        <taxon>culicifacies species complex</taxon>
    </lineage>
</organism>
<proteinExistence type="predicted"/>
<evidence type="ECO:0000256" key="2">
    <source>
        <dbReference type="SAM" id="Phobius"/>
    </source>
</evidence>
<keyword evidence="4" id="KW-1185">Reference proteome</keyword>
<dbReference type="EnsemblMetazoa" id="ACUA022450-RA">
    <property type="protein sequence ID" value="ACUA022450-PA"/>
    <property type="gene ID" value="ACUA022450"/>
</dbReference>
<evidence type="ECO:0000313" key="3">
    <source>
        <dbReference type="EnsemblMetazoa" id="ACUA022450-PA"/>
    </source>
</evidence>
<dbReference type="VEuPathDB" id="VectorBase:ACUA022450"/>
<sequence length="238" mass="25507">MGSTFRDQPVADLTSKHNKHQTDPQTVQYDDGWKKVSGINVGDPSTVSSVLSIPNDPTTLAIIMKFLVAIAVCALVGVCAADSYGKPAYPAAPVAHTYPAHAPHVKCGANLLVGCAPNVAHVPCHPAHGGHHEYHHAPAPAYHHAPAPAYHHAPAKKEYHHAPAPAYHHMPAAHGGYEAKKEYVAPAYHQEAPKKEYGHPAPAMHHGGYDAKKEYAKPAAHGYGYGKRSSDFEAEMED</sequence>
<evidence type="ECO:0000313" key="4">
    <source>
        <dbReference type="Proteomes" id="UP000075883"/>
    </source>
</evidence>
<feature type="transmembrane region" description="Helical" evidence="2">
    <location>
        <begin position="60"/>
        <end position="81"/>
    </location>
</feature>
<reference evidence="4" key="1">
    <citation type="submission" date="2013-09" db="EMBL/GenBank/DDBJ databases">
        <title>The Genome Sequence of Anopheles culicifacies species A.</title>
        <authorList>
            <consortium name="The Broad Institute Genomics Platform"/>
            <person name="Neafsey D.E."/>
            <person name="Besansky N."/>
            <person name="Howell P."/>
            <person name="Walton C."/>
            <person name="Young S.K."/>
            <person name="Zeng Q."/>
            <person name="Gargeya S."/>
            <person name="Fitzgerald M."/>
            <person name="Haas B."/>
            <person name="Abouelleil A."/>
            <person name="Allen A.W."/>
            <person name="Alvarado L."/>
            <person name="Arachchi H.M."/>
            <person name="Berlin A.M."/>
            <person name="Chapman S.B."/>
            <person name="Gainer-Dewar J."/>
            <person name="Goldberg J."/>
            <person name="Griggs A."/>
            <person name="Gujja S."/>
            <person name="Hansen M."/>
            <person name="Howarth C."/>
            <person name="Imamovic A."/>
            <person name="Ireland A."/>
            <person name="Larimer J."/>
            <person name="McCowan C."/>
            <person name="Murphy C."/>
            <person name="Pearson M."/>
            <person name="Poon T.W."/>
            <person name="Priest M."/>
            <person name="Roberts A."/>
            <person name="Saif S."/>
            <person name="Shea T."/>
            <person name="Sisk P."/>
            <person name="Sykes S."/>
            <person name="Wortman J."/>
            <person name="Nusbaum C."/>
            <person name="Birren B."/>
        </authorList>
    </citation>
    <scope>NUCLEOTIDE SEQUENCE [LARGE SCALE GENOMIC DNA]</scope>
    <source>
        <strain evidence="4">A-37</strain>
    </source>
</reference>
<dbReference type="EMBL" id="AXCM01019156">
    <property type="status" value="NOT_ANNOTATED_CDS"/>
    <property type="molecule type" value="Genomic_DNA"/>
</dbReference>
<keyword evidence="2" id="KW-1133">Transmembrane helix</keyword>
<protein>
    <recommendedName>
        <fullName evidence="5">VM domain-containing protein</fullName>
    </recommendedName>
</protein>
<accession>A0A182MNE5</accession>
<dbReference type="AlphaFoldDB" id="A0A182MNE5"/>
<name>A0A182MNE5_9DIPT</name>
<evidence type="ECO:0000256" key="1">
    <source>
        <dbReference type="SAM" id="MobiDB-lite"/>
    </source>
</evidence>
<evidence type="ECO:0008006" key="5">
    <source>
        <dbReference type="Google" id="ProtNLM"/>
    </source>
</evidence>
<keyword evidence="2" id="KW-0472">Membrane</keyword>
<reference evidence="3" key="2">
    <citation type="submission" date="2020-05" db="UniProtKB">
        <authorList>
            <consortium name="EnsemblMetazoa"/>
        </authorList>
    </citation>
    <scope>IDENTIFICATION</scope>
    <source>
        <strain evidence="3">A-37</strain>
    </source>
</reference>
<dbReference type="Proteomes" id="UP000075883">
    <property type="component" value="Unassembled WGS sequence"/>
</dbReference>